<evidence type="ECO:0000256" key="7">
    <source>
        <dbReference type="ARBA" id="ARBA00023136"/>
    </source>
</evidence>
<evidence type="ECO:0000259" key="12">
    <source>
        <dbReference type="PROSITE" id="PS50089"/>
    </source>
</evidence>
<feature type="signal peptide" evidence="11">
    <location>
        <begin position="1"/>
        <end position="16"/>
    </location>
</feature>
<keyword evidence="6 10" id="KW-1133">Transmembrane helix</keyword>
<dbReference type="PANTHER" id="PTHR47168">
    <property type="entry name" value="RING ZINC FINGER DOMAIN SUPERFAMILY PROTEIN-RELATED"/>
    <property type="match status" value="1"/>
</dbReference>
<dbReference type="Pfam" id="PF13639">
    <property type="entry name" value="zf-RING_2"/>
    <property type="match status" value="1"/>
</dbReference>
<dbReference type="InterPro" id="IPR051653">
    <property type="entry name" value="E3_ligase_sorting_rcpt"/>
</dbReference>
<evidence type="ECO:0000256" key="3">
    <source>
        <dbReference type="ARBA" id="ARBA00022723"/>
    </source>
</evidence>
<dbReference type="GO" id="GO:0016020">
    <property type="term" value="C:membrane"/>
    <property type="evidence" value="ECO:0007669"/>
    <property type="project" value="UniProtKB-SubCell"/>
</dbReference>
<dbReference type="PROSITE" id="PS50089">
    <property type="entry name" value="ZF_RING_2"/>
    <property type="match status" value="1"/>
</dbReference>
<evidence type="ECO:0000313" key="14">
    <source>
        <dbReference type="Proteomes" id="UP000306954"/>
    </source>
</evidence>
<comment type="subcellular location">
    <subcellularLocation>
        <location evidence="1">Membrane</location>
        <topology evidence="1">Single-pass membrane protein</topology>
    </subcellularLocation>
</comment>
<evidence type="ECO:0000256" key="6">
    <source>
        <dbReference type="ARBA" id="ARBA00022989"/>
    </source>
</evidence>
<evidence type="ECO:0000256" key="11">
    <source>
        <dbReference type="SAM" id="SignalP"/>
    </source>
</evidence>
<feature type="compositionally biased region" description="Basic and acidic residues" evidence="9">
    <location>
        <begin position="263"/>
        <end position="282"/>
    </location>
</feature>
<feature type="region of interest" description="Disordered" evidence="9">
    <location>
        <begin position="262"/>
        <end position="309"/>
    </location>
</feature>
<feature type="compositionally biased region" description="Low complexity" evidence="9">
    <location>
        <begin position="286"/>
        <end position="305"/>
    </location>
</feature>
<keyword evidence="7 10" id="KW-0472">Membrane</keyword>
<dbReference type="Gene3D" id="3.30.40.10">
    <property type="entry name" value="Zinc/RING finger domain, C3HC4 (zinc finger)"/>
    <property type="match status" value="1"/>
</dbReference>
<keyword evidence="3" id="KW-0479">Metal-binding</keyword>
<name>A0A4T0GB69_WALIC</name>
<dbReference type="InterPro" id="IPR013083">
    <property type="entry name" value="Znf_RING/FYVE/PHD"/>
</dbReference>
<keyword evidence="2 10" id="KW-0812">Transmembrane</keyword>
<evidence type="ECO:0000256" key="2">
    <source>
        <dbReference type="ARBA" id="ARBA00022692"/>
    </source>
</evidence>
<protein>
    <recommendedName>
        <fullName evidence="12">RING-type domain-containing protein</fullName>
    </recommendedName>
</protein>
<keyword evidence="5" id="KW-0862">Zinc</keyword>
<dbReference type="CDD" id="cd16454">
    <property type="entry name" value="RING-H2_PA-TM-RING"/>
    <property type="match status" value="1"/>
</dbReference>
<sequence length="336" mass="38059">MTAIIILITLKSTTHAFSMGIAELYKFDEDQTDEEKEAQKGRQNHIALYALWIIIGCVVLILIFFIVAGSIRAFRNPRRYGRRARRRRVTDTPNSQTVTIQDNFQIRAAGIARAILETFPLVKFNDENLHKVDNDKSTQDIELGDTSQKPDSENTNNCAICYEDFQNGEQLRILPCSLKHCFHSSCIDQWLLEIQGVCPLCRKDFRDTKLQAEASNSSNSLTFLSRSTAHLPGRRHVSLQSFRNALRLSRCTHSQSAHTLHPISEHFEEADITDSRDNRVDNQADSGNSNSHISNSNNQGNNTHNIDIDHPATSASPYLFTSLFCRIMNNHSADRV</sequence>
<evidence type="ECO:0000256" key="9">
    <source>
        <dbReference type="SAM" id="MobiDB-lite"/>
    </source>
</evidence>
<feature type="domain" description="RING-type" evidence="12">
    <location>
        <begin position="158"/>
        <end position="202"/>
    </location>
</feature>
<comment type="caution">
    <text evidence="13">The sequence shown here is derived from an EMBL/GenBank/DDBJ whole genome shotgun (WGS) entry which is preliminary data.</text>
</comment>
<dbReference type="SMART" id="SM00184">
    <property type="entry name" value="RING"/>
    <property type="match status" value="1"/>
</dbReference>
<dbReference type="FunFam" id="3.30.40.10:FF:000388">
    <property type="entry name" value="Putative RING zinc finger domain superfamily protein"/>
    <property type="match status" value="1"/>
</dbReference>
<dbReference type="AlphaFoldDB" id="A0A4T0GB69"/>
<proteinExistence type="predicted"/>
<keyword evidence="4 8" id="KW-0863">Zinc-finger</keyword>
<evidence type="ECO:0000313" key="13">
    <source>
        <dbReference type="EMBL" id="TIB10769.1"/>
    </source>
</evidence>
<evidence type="ECO:0000256" key="5">
    <source>
        <dbReference type="ARBA" id="ARBA00022833"/>
    </source>
</evidence>
<dbReference type="Proteomes" id="UP000306954">
    <property type="component" value="Unassembled WGS sequence"/>
</dbReference>
<dbReference type="GO" id="GO:0008270">
    <property type="term" value="F:zinc ion binding"/>
    <property type="evidence" value="ECO:0007669"/>
    <property type="project" value="UniProtKB-KW"/>
</dbReference>
<evidence type="ECO:0000256" key="10">
    <source>
        <dbReference type="SAM" id="Phobius"/>
    </source>
</evidence>
<feature type="transmembrane region" description="Helical" evidence="10">
    <location>
        <begin position="46"/>
        <end position="74"/>
    </location>
</feature>
<reference evidence="13 14" key="1">
    <citation type="submission" date="2019-03" db="EMBL/GenBank/DDBJ databases">
        <title>Sequencing 23 genomes of Wallemia ichthyophaga.</title>
        <authorList>
            <person name="Gostincar C."/>
        </authorList>
    </citation>
    <scope>NUCLEOTIDE SEQUENCE [LARGE SCALE GENOMIC DNA]</scope>
    <source>
        <strain evidence="13 14">EXF-8621</strain>
    </source>
</reference>
<dbReference type="PANTHER" id="PTHR47168:SF1">
    <property type="entry name" value="OS02G0798600 PROTEIN"/>
    <property type="match status" value="1"/>
</dbReference>
<feature type="chain" id="PRO_5030101423" description="RING-type domain-containing protein" evidence="11">
    <location>
        <begin position="17"/>
        <end position="336"/>
    </location>
</feature>
<evidence type="ECO:0000256" key="1">
    <source>
        <dbReference type="ARBA" id="ARBA00004167"/>
    </source>
</evidence>
<gene>
    <name evidence="13" type="ORF">E3P90_02706</name>
</gene>
<evidence type="ECO:0000256" key="8">
    <source>
        <dbReference type="PROSITE-ProRule" id="PRU00175"/>
    </source>
</evidence>
<keyword evidence="11" id="KW-0732">Signal</keyword>
<dbReference type="EMBL" id="SPOF01000028">
    <property type="protein sequence ID" value="TIB10769.1"/>
    <property type="molecule type" value="Genomic_DNA"/>
</dbReference>
<accession>A0A4T0GB69</accession>
<organism evidence="13 14">
    <name type="scientific">Wallemia ichthyophaga</name>
    <dbReference type="NCBI Taxonomy" id="245174"/>
    <lineage>
        <taxon>Eukaryota</taxon>
        <taxon>Fungi</taxon>
        <taxon>Dikarya</taxon>
        <taxon>Basidiomycota</taxon>
        <taxon>Wallemiomycotina</taxon>
        <taxon>Wallemiomycetes</taxon>
        <taxon>Wallemiales</taxon>
        <taxon>Wallemiaceae</taxon>
        <taxon>Wallemia</taxon>
    </lineage>
</organism>
<evidence type="ECO:0000256" key="4">
    <source>
        <dbReference type="ARBA" id="ARBA00022771"/>
    </source>
</evidence>
<dbReference type="InterPro" id="IPR001841">
    <property type="entry name" value="Znf_RING"/>
</dbReference>
<dbReference type="SUPFAM" id="SSF57850">
    <property type="entry name" value="RING/U-box"/>
    <property type="match status" value="1"/>
</dbReference>